<keyword evidence="5" id="KW-0479">Metal-binding</keyword>
<dbReference type="GO" id="GO:0046872">
    <property type="term" value="F:metal ion binding"/>
    <property type="evidence" value="ECO:0007669"/>
    <property type="project" value="UniProtKB-KW"/>
</dbReference>
<dbReference type="PANTHER" id="PTHR43409">
    <property type="entry name" value="ANAEROBIC MAGNESIUM-PROTOPORPHYRIN IX MONOMETHYL ESTER CYCLASE-RELATED"/>
    <property type="match status" value="1"/>
</dbReference>
<dbReference type="Pfam" id="PF04055">
    <property type="entry name" value="Radical_SAM"/>
    <property type="match status" value="1"/>
</dbReference>
<dbReference type="SMART" id="SM00729">
    <property type="entry name" value="Elp3"/>
    <property type="match status" value="1"/>
</dbReference>
<proteinExistence type="predicted"/>
<accession>A0A382R8K5</accession>
<dbReference type="SFLD" id="SFLDG01123">
    <property type="entry name" value="methyltransferase_(Class_B)"/>
    <property type="match status" value="1"/>
</dbReference>
<evidence type="ECO:0000313" key="9">
    <source>
        <dbReference type="EMBL" id="SVC92901.1"/>
    </source>
</evidence>
<dbReference type="SFLD" id="SFLDS00029">
    <property type="entry name" value="Radical_SAM"/>
    <property type="match status" value="1"/>
</dbReference>
<dbReference type="AlphaFoldDB" id="A0A382R8K5"/>
<keyword evidence="4" id="KW-0949">S-adenosyl-L-methionine</keyword>
<name>A0A382R8K5_9ZZZZ</name>
<evidence type="ECO:0000259" key="8">
    <source>
        <dbReference type="PROSITE" id="PS51918"/>
    </source>
</evidence>
<dbReference type="InterPro" id="IPR051198">
    <property type="entry name" value="BchE-like"/>
</dbReference>
<evidence type="ECO:0000256" key="3">
    <source>
        <dbReference type="ARBA" id="ARBA00022679"/>
    </source>
</evidence>
<comment type="cofactor">
    <cofactor evidence="1">
        <name>[4Fe-4S] cluster</name>
        <dbReference type="ChEBI" id="CHEBI:49883"/>
    </cofactor>
</comment>
<dbReference type="GO" id="GO:0003824">
    <property type="term" value="F:catalytic activity"/>
    <property type="evidence" value="ECO:0007669"/>
    <property type="project" value="InterPro"/>
</dbReference>
<feature type="non-terminal residue" evidence="9">
    <location>
        <position position="1"/>
    </location>
</feature>
<keyword evidence="3" id="KW-0808">Transferase</keyword>
<reference evidence="9" key="1">
    <citation type="submission" date="2018-05" db="EMBL/GenBank/DDBJ databases">
        <authorList>
            <person name="Lanie J.A."/>
            <person name="Ng W.-L."/>
            <person name="Kazmierczak K.M."/>
            <person name="Andrzejewski T.M."/>
            <person name="Davidsen T.M."/>
            <person name="Wayne K.J."/>
            <person name="Tettelin H."/>
            <person name="Glass J.I."/>
            <person name="Rusch D."/>
            <person name="Podicherti R."/>
            <person name="Tsui H.-C.T."/>
            <person name="Winkler M.E."/>
        </authorList>
    </citation>
    <scope>NUCLEOTIDE SEQUENCE</scope>
</reference>
<dbReference type="SUPFAM" id="SSF102114">
    <property type="entry name" value="Radical SAM enzymes"/>
    <property type="match status" value="1"/>
</dbReference>
<dbReference type="InterPro" id="IPR006638">
    <property type="entry name" value="Elp3/MiaA/NifB-like_rSAM"/>
</dbReference>
<organism evidence="9">
    <name type="scientific">marine metagenome</name>
    <dbReference type="NCBI Taxonomy" id="408172"/>
    <lineage>
        <taxon>unclassified sequences</taxon>
        <taxon>metagenomes</taxon>
        <taxon>ecological metagenomes</taxon>
    </lineage>
</organism>
<evidence type="ECO:0000256" key="5">
    <source>
        <dbReference type="ARBA" id="ARBA00022723"/>
    </source>
</evidence>
<sequence>ARIADGYRPEGLVESNPISDLDSLVFPNWDIFPHKKFSYLPVLKEKPFFPILSSRGCVYSCEYCPYPVFYKYQNRSVKNVIGEIEYLVEKYNMRGMLFRDPLFSGNKKRAKQIAENIIEKNLKIKWACETRLDCLNEDLLDTFYEAGCRVINVGIESSDTQILGNVNRKLINPGCQKKMVDYAHKLGIRITAFYVLGLEGETIQTINKTIEYSKWLDTFVAQFFINTPFPGTLDYERNKDNLIESDWEKFDCYTPVVNNRNITPQQLLNLKEKAFVSYYYRPKYAWKFVNRFFS</sequence>
<dbReference type="InterPro" id="IPR058240">
    <property type="entry name" value="rSAM_sf"/>
</dbReference>
<gene>
    <name evidence="9" type="ORF">METZ01_LOCUS345755</name>
</gene>
<evidence type="ECO:0000256" key="2">
    <source>
        <dbReference type="ARBA" id="ARBA00022603"/>
    </source>
</evidence>
<keyword evidence="2" id="KW-0489">Methyltransferase</keyword>
<dbReference type="PROSITE" id="PS51918">
    <property type="entry name" value="RADICAL_SAM"/>
    <property type="match status" value="1"/>
</dbReference>
<evidence type="ECO:0000256" key="6">
    <source>
        <dbReference type="ARBA" id="ARBA00023004"/>
    </source>
</evidence>
<dbReference type="Gene3D" id="3.80.30.20">
    <property type="entry name" value="tm_1862 like domain"/>
    <property type="match status" value="1"/>
</dbReference>
<dbReference type="PANTHER" id="PTHR43409:SF7">
    <property type="entry name" value="BLL1977 PROTEIN"/>
    <property type="match status" value="1"/>
</dbReference>
<evidence type="ECO:0000256" key="7">
    <source>
        <dbReference type="ARBA" id="ARBA00023014"/>
    </source>
</evidence>
<dbReference type="EMBL" id="UINC01119228">
    <property type="protein sequence ID" value="SVC92901.1"/>
    <property type="molecule type" value="Genomic_DNA"/>
</dbReference>
<keyword evidence="6" id="KW-0408">Iron</keyword>
<dbReference type="InterPro" id="IPR007197">
    <property type="entry name" value="rSAM"/>
</dbReference>
<feature type="domain" description="Radical SAM core" evidence="8">
    <location>
        <begin position="43"/>
        <end position="265"/>
    </location>
</feature>
<evidence type="ECO:0000256" key="4">
    <source>
        <dbReference type="ARBA" id="ARBA00022691"/>
    </source>
</evidence>
<dbReference type="InterPro" id="IPR034466">
    <property type="entry name" value="Methyltransferase_Class_B"/>
</dbReference>
<evidence type="ECO:0000256" key="1">
    <source>
        <dbReference type="ARBA" id="ARBA00001966"/>
    </source>
</evidence>
<dbReference type="GO" id="GO:0051539">
    <property type="term" value="F:4 iron, 4 sulfur cluster binding"/>
    <property type="evidence" value="ECO:0007669"/>
    <property type="project" value="UniProtKB-KW"/>
</dbReference>
<dbReference type="GO" id="GO:0005829">
    <property type="term" value="C:cytosol"/>
    <property type="evidence" value="ECO:0007669"/>
    <property type="project" value="TreeGrafter"/>
</dbReference>
<protein>
    <recommendedName>
        <fullName evidence="8">Radical SAM core domain-containing protein</fullName>
    </recommendedName>
</protein>
<dbReference type="SFLD" id="SFLDG01082">
    <property type="entry name" value="B12-binding_domain_containing"/>
    <property type="match status" value="1"/>
</dbReference>
<keyword evidence="7" id="KW-0411">Iron-sulfur</keyword>
<dbReference type="InterPro" id="IPR023404">
    <property type="entry name" value="rSAM_horseshoe"/>
</dbReference>